<feature type="domain" description="LamG-like jellyroll fold" evidence="5">
    <location>
        <begin position="1872"/>
        <end position="2018"/>
    </location>
</feature>
<dbReference type="Proteomes" id="UP000034752">
    <property type="component" value="Unassembled WGS sequence"/>
</dbReference>
<evidence type="ECO:0000259" key="5">
    <source>
        <dbReference type="SMART" id="SM00560"/>
    </source>
</evidence>
<dbReference type="SUPFAM" id="SSF49899">
    <property type="entry name" value="Concanavalin A-like lectins/glucanases"/>
    <property type="match status" value="6"/>
</dbReference>
<accession>A0A0G1HZQ2</accession>
<dbReference type="InterPro" id="IPR013320">
    <property type="entry name" value="ConA-like_dom_sf"/>
</dbReference>
<name>A0A0G1HZQ2_UNCK3</name>
<keyword evidence="2" id="KW-1015">Disulfide bond</keyword>
<dbReference type="InterPro" id="IPR018765">
    <property type="entry name" value="DUF2341"/>
</dbReference>
<dbReference type="PANTHER" id="PTHR42535:SF2">
    <property type="entry name" value="CHROMOSOME UNDETERMINED SCAFFOLD_146, WHOLE GENOME SHOTGUN SEQUENCE"/>
    <property type="match status" value="1"/>
</dbReference>
<dbReference type="Pfam" id="PF10102">
    <property type="entry name" value="DUF2341"/>
    <property type="match status" value="1"/>
</dbReference>
<evidence type="ECO:0000256" key="3">
    <source>
        <dbReference type="SAM" id="MobiDB-lite"/>
    </source>
</evidence>
<evidence type="ECO:0000256" key="4">
    <source>
        <dbReference type="SAM" id="Phobius"/>
    </source>
</evidence>
<dbReference type="Pfam" id="PF13385">
    <property type="entry name" value="Laminin_G_3"/>
    <property type="match status" value="4"/>
</dbReference>
<evidence type="ECO:0000313" key="7">
    <source>
        <dbReference type="Proteomes" id="UP000034752"/>
    </source>
</evidence>
<dbReference type="EMBL" id="LCIJ01000013">
    <property type="protein sequence ID" value="KKT52611.1"/>
    <property type="molecule type" value="Genomic_DNA"/>
</dbReference>
<keyword evidence="4" id="KW-0472">Membrane</keyword>
<reference evidence="6 7" key="1">
    <citation type="journal article" date="2015" name="Nature">
        <title>rRNA introns, odd ribosomes, and small enigmatic genomes across a large radiation of phyla.</title>
        <authorList>
            <person name="Brown C.T."/>
            <person name="Hug L.A."/>
            <person name="Thomas B.C."/>
            <person name="Sharon I."/>
            <person name="Castelle C.J."/>
            <person name="Singh A."/>
            <person name="Wilkins M.J."/>
            <person name="Williams K.H."/>
            <person name="Banfield J.F."/>
        </authorList>
    </citation>
    <scope>NUCLEOTIDE SEQUENCE [LARGE SCALE GENOMIC DNA]</scope>
</reference>
<evidence type="ECO:0000256" key="1">
    <source>
        <dbReference type="ARBA" id="ARBA00022729"/>
    </source>
</evidence>
<protein>
    <recommendedName>
        <fullName evidence="5">LamG-like jellyroll fold domain-containing protein</fullName>
    </recommendedName>
</protein>
<organism evidence="6 7">
    <name type="scientific">candidate division Kazan bacterium GW2011_GWA1_44_22</name>
    <dbReference type="NCBI Taxonomy" id="1620410"/>
    <lineage>
        <taxon>Bacteria</taxon>
        <taxon>Bacteria division Kazan-3B-28</taxon>
    </lineage>
</organism>
<gene>
    <name evidence="6" type="ORF">VE96_C0013G0009</name>
</gene>
<dbReference type="InterPro" id="IPR006558">
    <property type="entry name" value="LamG-like"/>
</dbReference>
<keyword evidence="4" id="KW-1133">Transmembrane helix</keyword>
<comment type="caution">
    <text evidence="6">The sequence shown here is derived from an EMBL/GenBank/DDBJ whole genome shotgun (WGS) entry which is preliminary data.</text>
</comment>
<feature type="compositionally biased region" description="Polar residues" evidence="3">
    <location>
        <begin position="2254"/>
        <end position="2295"/>
    </location>
</feature>
<dbReference type="Gene3D" id="2.60.120.200">
    <property type="match status" value="7"/>
</dbReference>
<evidence type="ECO:0000256" key="2">
    <source>
        <dbReference type="ARBA" id="ARBA00023157"/>
    </source>
</evidence>
<feature type="region of interest" description="Disordered" evidence="3">
    <location>
        <begin position="2254"/>
        <end position="2304"/>
    </location>
</feature>
<feature type="transmembrane region" description="Helical" evidence="4">
    <location>
        <begin position="35"/>
        <end position="54"/>
    </location>
</feature>
<keyword evidence="4" id="KW-0812">Transmembrane</keyword>
<dbReference type="SMART" id="SM00560">
    <property type="entry name" value="LamGL"/>
    <property type="match status" value="2"/>
</dbReference>
<dbReference type="PANTHER" id="PTHR42535">
    <property type="entry name" value="OOKINETE PROTEIN, PUTATIVE-RELATED"/>
    <property type="match status" value="1"/>
</dbReference>
<sequence>MTQLVNNIQRLFRVRFRAIPRKVYRWCTATRRRKILSSILAILIVLTSIRFAFFKPKDTLAWWNDNWQYRVKTTITEQTGGSLTDFQVAMTLDTATLITAGKMKSDCADIRVYDSTNTQPQSFWVENCNNANTRIWLKQSFSASEVKVFYTYYGNPQAINVQVEGDNIFKFFDDFSGGIDSTVWTTSGTVTESDGVVTVNRSGSTSSIYTNSAFSFSEPFIVEVKYQHPTRYRNRVYLTTSSGGSSPTGYDYGIFDSSIYWNGFTGTNLSVNTWYTVQWIETNGNHTWKILNLDRTEVISRSHGSDIANAKFLSFSGTESDSSDFLLDYVFVREYASTEPTPSNGSEEHSPGPVAFYKFDEGYSAPESLPLTKNEQQINIVDQEFVTPIGDSSVYPTDNSLGIIKWDGTKYVGETVYFEAVVRSNVGSDFAHAALYTTGGSAVSGSDVSTTNGSYTRLRSGALTLTDGTEYTVRAYNNGGNAGRQAFLKSARLIIVQSDPSKITETETQVELGNSENTTNSSASQLTDRKLYYYDASKFSPAPTAYFEASIRAPQPTIEQQINIIDQTFSSTPGSSTPVPTDNSLGLILWDANKYPNATIYFEAVLTNNVGSDPGHAALYTEGGSAVSGADVQMNNPGTYVRVRSGALTLTDDTKYTVRAYASGGNGGRTATVKAARLIVVQSDSTKITDTETQIEAGNAQNNFSNTTYSTLTDHKIYYYDSTKFSGTVSTYFEATLHTDSGSDTVYAQLLECASSSDCSTGSAVGDVSHTGNTTWTHPTRASVTLTSGKYYAVQTKVSAGTGDIANAKIIIDQTAAGGITSLETVHQYINTPATDTDNVYTSQNFNNRYNPDLNESLKSFSGGTFTYYFDATIKTSAGTGFAQIYDKTNSVSISNSEISTINTSYTRVVSGDITGNLPQYPSTPARNLDTQVRNSVASGNTTSVSSSRLIIQVTNLATSTPTAYADLYNLTDTAQVSNSEVSSSSNSWSLVRSSEITLATGKQYVLRLRSSASGVGIKIASAKIILDQTDSSGIKAVETVQQYINTAVSRTSASYADQDYLNQFNPDNFHINQTSIFFETTMKTSTGGGANDAFAIFTVDGGSTVSGSEISTDQTSYTRVTSASSITSAMPTSASNMDTQIKNESAGTTTVSNSWLVIQNGRSYDSVTHDSTQNQLHGNVSGITWKVGAECHSENCLSFDGTNDYVKVYDDPKLDFAAAADFTLTGWFKHPTASGTDTILAKYESTGSDGGYKVYMNSSGQIVFGVDDDNTFGPDDAATSSQSYADNSWHHFAALKDGTSSIELYIDGVRVGRDASIAATGTLVNNDHLYIGIDGDGTNNPWEGSLDEIKVYPYLRTADEIKTDFALGSAARGTSVVFGLKDESFLTNGLVGYWKLDENSGNASDASGYGNILTNNGTTTYVGGKFGNGSEHVPASSQYFSTGTINGVKTVSFWVNPDSTTNYYISLTSGAYITSSGTISVTGFTDPKVYVNGVATTAITQDVWQLVTVTTETAINANQFYVGRQDTNYFDGTMDEVRLYNRVLSPAEINKLYNWAPGPVGWWKMDEGSWSGNVAVNDSSGNLNSLTHKGNASIINGKYGNGGTFDGTGDYLCSDSNSDGTCDDDGDLDVGTGSFSLEGWFKHAPITTDPDYLVVKAQAGTNAGYKVYMANDGDIVFEIDDDSIWGPDYSVTTTAATYDDGAWHHFAAVRNADSAITITIDGVQIASTAIAATATLSNDDPFYIGVDDNASSNPWDGQLDDIKLYNYTRTQAQIVEDMNAGHPAPGSPIGSALAEWRFDEGYGDTANNSGNTSSYDGDLAGSGTACPAAGDNACPTWTNSGKFGKALDFEDSGTTDDYVDAGDINELDGATAFTLSAWANMESQTAYHTISGKSNSVTNKITMQTGLAGDGGGSNDPYLAISNGSSTFAYTTSNILSTGVWNHWVMVYDGTLSGNSNRLKFYLNGVQQHLSFSGTIPATSGSNANSVRIGNEEGCANCAFDGQIDDAKIYSFALTPDQIKILYNQGQSAVFGATSTDSSGTGTWSSENEYCPPGQGSTCTPPVAEYLLNEKSGSNAFDTSENNFTGTITGSTWKHAAACHSGSCLEMNGSSDYIDVGTGPSAVRAIEFWTYPQTTSEYFINLTGTTDYIQAASGTLDFVGDASETIYVNGIQTTTLAAGQWQHVVVVTSANENASNLDIGRTQDANYLEGKIDQVRLYSNALTQAQVAWLYNRGGPVGHWKFDECTGATANDSSGNSLNGTISAGSTGGTNDATGTCNSGDSTEMWNNGTTGKRNASLDFDGDNSPATDADYVEVSDNDLLDIGNAQVFSIEAWVNRDTFDSFDTIVAKKNDSTQIGLGYILLIHASDIVQFLLGDGSSGVFVSSGSVTITSSGWNQESDGGEPFDGKIDNVRLYRYPLTLKQVIDRYNQGAVMFGPNTGP</sequence>
<feature type="domain" description="LamG-like jellyroll fold" evidence="5">
    <location>
        <begin position="1221"/>
        <end position="1360"/>
    </location>
</feature>
<keyword evidence="1" id="KW-0732">Signal</keyword>
<proteinExistence type="predicted"/>
<evidence type="ECO:0000313" key="6">
    <source>
        <dbReference type="EMBL" id="KKT52611.1"/>
    </source>
</evidence>